<sequence>MGLGTRTVQAGSVEVRMTALALDRSGATFRMQFDTHSGSLDLDPAATAQLRVNGQPVAGATWDGAGPGGHHREGTLRFPDPVPAGAGVELRLTGLSQDVTSSWTAP</sequence>
<protein>
    <submittedName>
        <fullName evidence="1">Uncharacterized protein</fullName>
    </submittedName>
</protein>
<gene>
    <name evidence="1" type="ORF">GCM10022380_88480</name>
</gene>
<evidence type="ECO:0000313" key="1">
    <source>
        <dbReference type="EMBL" id="GAA3857434.1"/>
    </source>
</evidence>
<dbReference type="Proteomes" id="UP001501624">
    <property type="component" value="Unassembled WGS sequence"/>
</dbReference>
<name>A0ABP7JXI3_9PSEU</name>
<accession>A0ABP7JXI3</accession>
<organism evidence="1 2">
    <name type="scientific">Amycolatopsis tucumanensis</name>
    <dbReference type="NCBI Taxonomy" id="401106"/>
    <lineage>
        <taxon>Bacteria</taxon>
        <taxon>Bacillati</taxon>
        <taxon>Actinomycetota</taxon>
        <taxon>Actinomycetes</taxon>
        <taxon>Pseudonocardiales</taxon>
        <taxon>Pseudonocardiaceae</taxon>
        <taxon>Amycolatopsis</taxon>
    </lineage>
</organism>
<dbReference type="RefSeq" id="WP_237339834.1">
    <property type="nucleotide sequence ID" value="NZ_BAABCM010000027.1"/>
</dbReference>
<proteinExistence type="predicted"/>
<dbReference type="EMBL" id="BAABCM010000027">
    <property type="protein sequence ID" value="GAA3857434.1"/>
    <property type="molecule type" value="Genomic_DNA"/>
</dbReference>
<comment type="caution">
    <text evidence="1">The sequence shown here is derived from an EMBL/GenBank/DDBJ whole genome shotgun (WGS) entry which is preliminary data.</text>
</comment>
<reference evidence="2" key="1">
    <citation type="journal article" date="2019" name="Int. J. Syst. Evol. Microbiol.">
        <title>The Global Catalogue of Microorganisms (GCM) 10K type strain sequencing project: providing services to taxonomists for standard genome sequencing and annotation.</title>
        <authorList>
            <consortium name="The Broad Institute Genomics Platform"/>
            <consortium name="The Broad Institute Genome Sequencing Center for Infectious Disease"/>
            <person name="Wu L."/>
            <person name="Ma J."/>
        </authorList>
    </citation>
    <scope>NUCLEOTIDE SEQUENCE [LARGE SCALE GENOMIC DNA]</scope>
    <source>
        <strain evidence="2">JCM 17017</strain>
    </source>
</reference>
<evidence type="ECO:0000313" key="2">
    <source>
        <dbReference type="Proteomes" id="UP001501624"/>
    </source>
</evidence>
<keyword evidence="2" id="KW-1185">Reference proteome</keyword>